<dbReference type="HOGENOM" id="CLU_021316_5_0_1"/>
<dbReference type="Ensembl" id="ENSPSIT00000003760.1">
    <property type="protein sequence ID" value="ENSPSIP00000003741.1"/>
    <property type="gene ID" value="ENSPSIG00000003550.1"/>
</dbReference>
<dbReference type="PANTHER" id="PTHR45913">
    <property type="entry name" value="EPM2A-INTERACTING PROTEIN 1"/>
    <property type="match status" value="1"/>
</dbReference>
<reference evidence="1" key="4">
    <citation type="submission" date="2025-09" db="UniProtKB">
        <authorList>
            <consortium name="Ensembl"/>
        </authorList>
    </citation>
    <scope>IDENTIFICATION</scope>
</reference>
<dbReference type="OMA" id="FTLRNYY"/>
<reference evidence="1" key="3">
    <citation type="submission" date="2025-08" db="UniProtKB">
        <authorList>
            <consortium name="Ensembl"/>
        </authorList>
    </citation>
    <scope>IDENTIFICATION</scope>
</reference>
<proteinExistence type="predicted"/>
<dbReference type="EMBL" id="AGCU01051288">
    <property type="status" value="NOT_ANNOTATED_CDS"/>
    <property type="molecule type" value="Genomic_DNA"/>
</dbReference>
<reference evidence="2" key="2">
    <citation type="journal article" date="2013" name="Nat. Genet.">
        <title>The draft genomes of soft-shell turtle and green sea turtle yield insights into the development and evolution of the turtle-specific body plan.</title>
        <authorList>
            <person name="Wang Z."/>
            <person name="Pascual-Anaya J."/>
            <person name="Zadissa A."/>
            <person name="Li W."/>
            <person name="Niimura Y."/>
            <person name="Huang Z."/>
            <person name="Li C."/>
            <person name="White S."/>
            <person name="Xiong Z."/>
            <person name="Fang D."/>
            <person name="Wang B."/>
            <person name="Ming Y."/>
            <person name="Chen Y."/>
            <person name="Zheng Y."/>
            <person name="Kuraku S."/>
            <person name="Pignatelli M."/>
            <person name="Herrero J."/>
            <person name="Beal K."/>
            <person name="Nozawa M."/>
            <person name="Li Q."/>
            <person name="Wang J."/>
            <person name="Zhang H."/>
            <person name="Yu L."/>
            <person name="Shigenobu S."/>
            <person name="Wang J."/>
            <person name="Liu J."/>
            <person name="Flicek P."/>
            <person name="Searle S."/>
            <person name="Wang J."/>
            <person name="Kuratani S."/>
            <person name="Yin Y."/>
            <person name="Aken B."/>
            <person name="Zhang G."/>
            <person name="Irie N."/>
        </authorList>
    </citation>
    <scope>NUCLEOTIDE SEQUENCE [LARGE SCALE GENOMIC DNA]</scope>
    <source>
        <strain evidence="2">Daiwa-1</strain>
    </source>
</reference>
<dbReference type="AlphaFoldDB" id="K7F6T1"/>
<dbReference type="GeneTree" id="ENSGT00940000160436"/>
<organism evidence="1 2">
    <name type="scientific">Pelodiscus sinensis</name>
    <name type="common">Chinese softshell turtle</name>
    <name type="synonym">Trionyx sinensis</name>
    <dbReference type="NCBI Taxonomy" id="13735"/>
    <lineage>
        <taxon>Eukaryota</taxon>
        <taxon>Metazoa</taxon>
        <taxon>Chordata</taxon>
        <taxon>Craniata</taxon>
        <taxon>Vertebrata</taxon>
        <taxon>Euteleostomi</taxon>
        <taxon>Archelosauria</taxon>
        <taxon>Testudinata</taxon>
        <taxon>Testudines</taxon>
        <taxon>Cryptodira</taxon>
        <taxon>Trionychia</taxon>
        <taxon>Trionychidae</taxon>
        <taxon>Pelodiscus</taxon>
    </lineage>
</organism>
<dbReference type="SUPFAM" id="SSF53098">
    <property type="entry name" value="Ribonuclease H-like"/>
    <property type="match status" value="1"/>
</dbReference>
<dbReference type="eggNOG" id="ENOG502QT83">
    <property type="taxonomic scope" value="Eukaryota"/>
</dbReference>
<dbReference type="Proteomes" id="UP000007267">
    <property type="component" value="Unassembled WGS sequence"/>
</dbReference>
<protein>
    <submittedName>
        <fullName evidence="1">Uncharacterized protein</fullName>
    </submittedName>
</protein>
<accession>K7F6T1</accession>
<evidence type="ECO:0000313" key="2">
    <source>
        <dbReference type="Proteomes" id="UP000007267"/>
    </source>
</evidence>
<dbReference type="PANTHER" id="PTHR45913:SF19">
    <property type="entry name" value="LOW QUALITY PROTEIN: ZINC FINGER BED DOMAIN-CONTAINING PROTEIN 5-LIKE"/>
    <property type="match status" value="1"/>
</dbReference>
<name>K7F6T1_PELSI</name>
<dbReference type="InterPro" id="IPR012337">
    <property type="entry name" value="RNaseH-like_sf"/>
</dbReference>
<reference evidence="2" key="1">
    <citation type="submission" date="2011-10" db="EMBL/GenBank/DDBJ databases">
        <authorList>
            <consortium name="Soft-shell Turtle Genome Consortium"/>
        </authorList>
    </citation>
    <scope>NUCLEOTIDE SEQUENCE [LARGE SCALE GENOMIC DNA]</scope>
    <source>
        <strain evidence="2">Daiwa-1</strain>
    </source>
</reference>
<keyword evidence="2" id="KW-1185">Reference proteome</keyword>
<sequence length="512" mass="58484">CIIRLEILGNSSMVPSKLKRHLETKHQQYQNMPIDFFKRKEELKAQKKLIQIMGTGNEAAFKASFLISLHIAKSKKNFTIGEDLIMPCILDASHAILGDEVAKKLKTIPLSNAIISNRIIMMSEDINQQLKKKSKMYAVQVDESTDIVNKVMLLIYVQYVDWDEEEIKEEFMSCLELKKQTIGTEIFSALADYFLSADLKMSDCVSVCTDGAPNMTGRQEGLVAKMKQVTPNMQGTHCIIHQEMLASKIAELNQVLITAVKTVSFIKSSTLISRLFAILCDKMGSTHRTLKLCYLADIFQLLNELNMSLQGPHKTIFNTYNKIEGQKKKIKLWIERIENNCFDMFSALMELMNEAKEKNEDSNFSQLNLIIVNHLEMLSRQFEKYFPASQDPREDFLWVLDPFNFTSQTNTICMNEKERLADLPSDVTLKNLKNNSSFEKFWAKVHSEYNLLSEKTLRVLLPFPSTYLCESGFSAVTAIKTKYRNKLTVTPTLRLSLTNLPCGGDAVARQKR</sequence>
<evidence type="ECO:0000313" key="1">
    <source>
        <dbReference type="Ensembl" id="ENSPSIP00000003741.1"/>
    </source>
</evidence>